<gene>
    <name evidence="14" type="primary">LOC106815137</name>
</gene>
<evidence type="ECO:0000256" key="4">
    <source>
        <dbReference type="ARBA" id="ARBA00022989"/>
    </source>
</evidence>
<dbReference type="Pfam" id="PF12352">
    <property type="entry name" value="V-SNARE_C"/>
    <property type="match status" value="1"/>
</dbReference>
<evidence type="ECO:0000256" key="2">
    <source>
        <dbReference type="ARBA" id="ARBA00022692"/>
    </source>
</evidence>
<evidence type="ECO:0000256" key="9">
    <source>
        <dbReference type="ARBA" id="ARBA00038172"/>
    </source>
</evidence>
<dbReference type="CDD" id="cd15863">
    <property type="entry name" value="SNARE_GS27"/>
    <property type="match status" value="1"/>
</dbReference>
<comment type="similarity">
    <text evidence="9 10">Belongs to the GOSR2 family.</text>
</comment>
<feature type="transmembrane region" description="Helical" evidence="12">
    <location>
        <begin position="190"/>
        <end position="207"/>
    </location>
</feature>
<evidence type="ECO:0000256" key="10">
    <source>
        <dbReference type="PIRNR" id="PIRNR028865"/>
    </source>
</evidence>
<evidence type="ECO:0000256" key="12">
    <source>
        <dbReference type="SAM" id="Phobius"/>
    </source>
</evidence>
<keyword evidence="13" id="KW-1185">Reference proteome</keyword>
<dbReference type="GeneID" id="106815137"/>
<name>A0ABM1ES85_PRICU</name>
<dbReference type="PANTHER" id="PTHR21230">
    <property type="entry name" value="VESICLE TRANSPORT V-SNARE PROTEIN VTI1-RELATED"/>
    <property type="match status" value="1"/>
</dbReference>
<accession>A0ABM1ES85</accession>
<dbReference type="InterPro" id="IPR027027">
    <property type="entry name" value="GOSR2/Membrin/Bos1"/>
</dbReference>
<evidence type="ECO:0000256" key="5">
    <source>
        <dbReference type="ARBA" id="ARBA00023034"/>
    </source>
</evidence>
<keyword evidence="11" id="KW-0175">Coiled coil</keyword>
<dbReference type="PIRSF" id="PIRSF028865">
    <property type="entry name" value="Membrin-2"/>
    <property type="match status" value="1"/>
</dbReference>
<feature type="coiled-coil region" evidence="11">
    <location>
        <begin position="63"/>
        <end position="97"/>
    </location>
</feature>
<evidence type="ECO:0000313" key="13">
    <source>
        <dbReference type="Proteomes" id="UP000695022"/>
    </source>
</evidence>
<evidence type="ECO:0000256" key="11">
    <source>
        <dbReference type="SAM" id="Coils"/>
    </source>
</evidence>
<keyword evidence="1 10" id="KW-0813">Transport</keyword>
<sequence>MEPLYHETNKILQEVHALLSEYDRAGSDEAPDVERRLGDVFDAINANVGRLEILVNKEPPTRRQNARLRLDQLKYDRQHLEAALRNMQHRHYQHEEEARQREQLLAQSFRPNDDASVMIDHTLQHHTGLSNAHREVDNLLGSGGSILGNLREQRGALKGVQKRVLDIANTLGMSNTVMRLIERRTTQDKVILWGGIIVTCVIMYLTIKYLT</sequence>
<dbReference type="PANTHER" id="PTHR21230:SF1">
    <property type="entry name" value="GOLGI SNAP RECEPTOR COMPLEX MEMBER 2"/>
    <property type="match status" value="1"/>
</dbReference>
<evidence type="ECO:0000256" key="1">
    <source>
        <dbReference type="ARBA" id="ARBA00022448"/>
    </source>
</evidence>
<dbReference type="Gene3D" id="1.20.5.110">
    <property type="match status" value="1"/>
</dbReference>
<keyword evidence="2 12" id="KW-0812">Transmembrane</keyword>
<keyword evidence="4 12" id="KW-1133">Transmembrane helix</keyword>
<organism evidence="13 14">
    <name type="scientific">Priapulus caudatus</name>
    <name type="common">Priapulid worm</name>
    <dbReference type="NCBI Taxonomy" id="37621"/>
    <lineage>
        <taxon>Eukaryota</taxon>
        <taxon>Metazoa</taxon>
        <taxon>Ecdysozoa</taxon>
        <taxon>Scalidophora</taxon>
        <taxon>Priapulida</taxon>
        <taxon>Priapulimorpha</taxon>
        <taxon>Priapulimorphida</taxon>
        <taxon>Priapulidae</taxon>
        <taxon>Priapulus</taxon>
    </lineage>
</organism>
<evidence type="ECO:0000313" key="14">
    <source>
        <dbReference type="RefSeq" id="XP_014675056.1"/>
    </source>
</evidence>
<evidence type="ECO:0000256" key="3">
    <source>
        <dbReference type="ARBA" id="ARBA00022927"/>
    </source>
</evidence>
<reference evidence="14" key="1">
    <citation type="submission" date="2025-08" db="UniProtKB">
        <authorList>
            <consortium name="RefSeq"/>
        </authorList>
    </citation>
    <scope>IDENTIFICATION</scope>
</reference>
<proteinExistence type="inferred from homology"/>
<comment type="function">
    <text evidence="7 10">Involved in transport of proteins from the cis/medial-Golgi to the trans-Golgi network.</text>
</comment>
<keyword evidence="5" id="KW-0333">Golgi apparatus</keyword>
<protein>
    <submittedName>
        <fullName evidence="14">Golgi SNAP receptor complex member 2-like</fullName>
    </submittedName>
</protein>
<dbReference type="Proteomes" id="UP000695022">
    <property type="component" value="Unplaced"/>
</dbReference>
<keyword evidence="3 10" id="KW-0653">Protein transport</keyword>
<evidence type="ECO:0000256" key="7">
    <source>
        <dbReference type="ARBA" id="ARBA00037078"/>
    </source>
</evidence>
<dbReference type="SUPFAM" id="SSF58038">
    <property type="entry name" value="SNARE fusion complex"/>
    <property type="match status" value="1"/>
</dbReference>
<evidence type="ECO:0000256" key="8">
    <source>
        <dbReference type="ARBA" id="ARBA00037862"/>
    </source>
</evidence>
<comment type="subcellular location">
    <subcellularLocation>
        <location evidence="8">Golgi apparatus</location>
        <location evidence="8">cis-Golgi network membrane</location>
        <topology evidence="8">Single-pass type IV membrane protein</topology>
    </subcellularLocation>
</comment>
<keyword evidence="6 10" id="KW-0472">Membrane</keyword>
<dbReference type="RefSeq" id="XP_014675056.1">
    <property type="nucleotide sequence ID" value="XM_014819570.1"/>
</dbReference>
<evidence type="ECO:0000256" key="6">
    <source>
        <dbReference type="ARBA" id="ARBA00023136"/>
    </source>
</evidence>